<gene>
    <name evidence="1" type="ORF">ALTATR162_LOCUS2388</name>
</gene>
<protein>
    <recommendedName>
        <fullName evidence="3">Heterokaryon incompatibility protein</fullName>
    </recommendedName>
</protein>
<organism evidence="1 2">
    <name type="scientific">Alternaria atra</name>
    <dbReference type="NCBI Taxonomy" id="119953"/>
    <lineage>
        <taxon>Eukaryota</taxon>
        <taxon>Fungi</taxon>
        <taxon>Dikarya</taxon>
        <taxon>Ascomycota</taxon>
        <taxon>Pezizomycotina</taxon>
        <taxon>Dothideomycetes</taxon>
        <taxon>Pleosporomycetidae</taxon>
        <taxon>Pleosporales</taxon>
        <taxon>Pleosporineae</taxon>
        <taxon>Pleosporaceae</taxon>
        <taxon>Alternaria</taxon>
        <taxon>Alternaria sect. Ulocladioides</taxon>
    </lineage>
</organism>
<name>A0A8J2MYZ9_9PLEO</name>
<dbReference type="RefSeq" id="XP_043165927.1">
    <property type="nucleotide sequence ID" value="XM_043309992.1"/>
</dbReference>
<dbReference type="GeneID" id="67013827"/>
<dbReference type="OrthoDB" id="2157530at2759"/>
<evidence type="ECO:0000313" key="2">
    <source>
        <dbReference type="Proteomes" id="UP000676310"/>
    </source>
</evidence>
<dbReference type="EMBL" id="CAJRGZ010000015">
    <property type="protein sequence ID" value="CAG5149529.1"/>
    <property type="molecule type" value="Genomic_DNA"/>
</dbReference>
<comment type="caution">
    <text evidence="1">The sequence shown here is derived from an EMBL/GenBank/DDBJ whole genome shotgun (WGS) entry which is preliminary data.</text>
</comment>
<dbReference type="AlphaFoldDB" id="A0A8J2MYZ9"/>
<keyword evidence="2" id="KW-1185">Reference proteome</keyword>
<reference evidence="1" key="1">
    <citation type="submission" date="2021-05" db="EMBL/GenBank/DDBJ databases">
        <authorList>
            <person name="Stam R."/>
        </authorList>
    </citation>
    <scope>NUCLEOTIDE SEQUENCE</scope>
    <source>
        <strain evidence="1">CS162</strain>
    </source>
</reference>
<accession>A0A8J2MYZ9</accession>
<evidence type="ECO:0008006" key="3">
    <source>
        <dbReference type="Google" id="ProtNLM"/>
    </source>
</evidence>
<evidence type="ECO:0000313" key="1">
    <source>
        <dbReference type="EMBL" id="CAG5149529.1"/>
    </source>
</evidence>
<proteinExistence type="predicted"/>
<sequence>MTLHGAWIYPINGQHYELLLEDVVDEWNQALPPSASDQISSLHASRKFISFEKDGDYLKTGGCTIDTILEVVADPELRGCLDYIGGLHVSSHYISNPLHAANVDIYIKSLRMVRRTLHSPSNSIHSIPPEYLMTLLCDTRISREAAIAYEDAWTNFIDLEHNHLDVLPPERRSRALKWVNRLVGLTGHSFFSTTSGHFGIATPGCKPGDKVCVFYGENPLHILRWPEPEGETSAIHGEGPAEFCGVAFIPHLMKPHEQEAARLGPDEIFVIG</sequence>
<dbReference type="Proteomes" id="UP000676310">
    <property type="component" value="Unassembled WGS sequence"/>
</dbReference>